<accession>A0A8S1REJ2</accession>
<evidence type="ECO:0000313" key="2">
    <source>
        <dbReference type="Proteomes" id="UP000692954"/>
    </source>
</evidence>
<gene>
    <name evidence="1" type="ORF">PSON_ATCC_30995.1.T1690089</name>
</gene>
<name>A0A8S1REJ2_9CILI</name>
<protein>
    <submittedName>
        <fullName evidence="1">Uncharacterized protein</fullName>
    </submittedName>
</protein>
<dbReference type="EMBL" id="CAJJDN010000169">
    <property type="protein sequence ID" value="CAD8126691.1"/>
    <property type="molecule type" value="Genomic_DNA"/>
</dbReference>
<evidence type="ECO:0000313" key="1">
    <source>
        <dbReference type="EMBL" id="CAD8126691.1"/>
    </source>
</evidence>
<comment type="caution">
    <text evidence="1">The sequence shown here is derived from an EMBL/GenBank/DDBJ whole genome shotgun (WGS) entry which is preliminary data.</text>
</comment>
<organism evidence="1 2">
    <name type="scientific">Paramecium sonneborni</name>
    <dbReference type="NCBI Taxonomy" id="65129"/>
    <lineage>
        <taxon>Eukaryota</taxon>
        <taxon>Sar</taxon>
        <taxon>Alveolata</taxon>
        <taxon>Ciliophora</taxon>
        <taxon>Intramacronucleata</taxon>
        <taxon>Oligohymenophorea</taxon>
        <taxon>Peniculida</taxon>
        <taxon>Parameciidae</taxon>
        <taxon>Paramecium</taxon>
    </lineage>
</organism>
<keyword evidence="2" id="KW-1185">Reference proteome</keyword>
<reference evidence="1" key="1">
    <citation type="submission" date="2021-01" db="EMBL/GenBank/DDBJ databases">
        <authorList>
            <consortium name="Genoscope - CEA"/>
            <person name="William W."/>
        </authorList>
    </citation>
    <scope>NUCLEOTIDE SEQUENCE</scope>
</reference>
<sequence length="69" mass="8393">MCVQQMRNLTNQLLQDFIQKIHLDQSQCYDKYDNLFIDQLDQFLNYFQFKQNDPNSIGYLCLQQLIKLI</sequence>
<dbReference type="AlphaFoldDB" id="A0A8S1REJ2"/>
<dbReference type="Proteomes" id="UP000692954">
    <property type="component" value="Unassembled WGS sequence"/>
</dbReference>
<proteinExistence type="predicted"/>